<dbReference type="InterPro" id="IPR000620">
    <property type="entry name" value="EamA_dom"/>
</dbReference>
<gene>
    <name evidence="3" type="ORF">A7P85_08445</name>
</gene>
<feature type="transmembrane region" description="Helical" evidence="1">
    <location>
        <begin position="161"/>
        <end position="180"/>
    </location>
</feature>
<keyword evidence="1" id="KW-0812">Transmembrane</keyword>
<feature type="transmembrane region" description="Helical" evidence="1">
    <location>
        <begin position="76"/>
        <end position="96"/>
    </location>
</feature>
<protein>
    <recommendedName>
        <fullName evidence="2">EamA domain-containing protein</fullName>
    </recommendedName>
</protein>
<comment type="caution">
    <text evidence="3">The sequence shown here is derived from an EMBL/GenBank/DDBJ whole genome shotgun (WGS) entry which is preliminary data.</text>
</comment>
<reference evidence="4" key="1">
    <citation type="submission" date="2016-05" db="EMBL/GenBank/DDBJ databases">
        <title>Draft genome of Corynebacterium afermentans subsp. afermentans LCDC 88199T.</title>
        <authorList>
            <person name="Bernier A.-M."/>
            <person name="Bernard K."/>
        </authorList>
    </citation>
    <scope>NUCLEOTIDE SEQUENCE [LARGE SCALE GENOMIC DNA]</scope>
    <source>
        <strain evidence="4">NML01-0328</strain>
    </source>
</reference>
<feature type="transmembrane region" description="Helical" evidence="1">
    <location>
        <begin position="218"/>
        <end position="236"/>
    </location>
</feature>
<evidence type="ECO:0000313" key="3">
    <source>
        <dbReference type="EMBL" id="OAM15206.1"/>
    </source>
</evidence>
<dbReference type="Pfam" id="PF00892">
    <property type="entry name" value="EamA"/>
    <property type="match status" value="1"/>
</dbReference>
<evidence type="ECO:0000313" key="4">
    <source>
        <dbReference type="Proteomes" id="UP000078003"/>
    </source>
</evidence>
<dbReference type="SUPFAM" id="SSF103481">
    <property type="entry name" value="Multidrug resistance efflux transporter EmrE"/>
    <property type="match status" value="1"/>
</dbReference>
<dbReference type="RefSeq" id="WP_064104638.1">
    <property type="nucleotide sequence ID" value="NZ_LXSF01000012.1"/>
</dbReference>
<evidence type="ECO:0000259" key="2">
    <source>
        <dbReference type="Pfam" id="PF00892"/>
    </source>
</evidence>
<proteinExistence type="predicted"/>
<keyword evidence="1" id="KW-1133">Transmembrane helix</keyword>
<dbReference type="Proteomes" id="UP000078003">
    <property type="component" value="Unassembled WGS sequence"/>
</dbReference>
<feature type="transmembrane region" description="Helical" evidence="1">
    <location>
        <begin position="14"/>
        <end position="33"/>
    </location>
</feature>
<accession>A0A1A9RB48</accession>
<name>A0A1A9RB48_EIKCO</name>
<feature type="transmembrane region" description="Helical" evidence="1">
    <location>
        <begin position="45"/>
        <end position="64"/>
    </location>
</feature>
<keyword evidence="1" id="KW-0472">Membrane</keyword>
<evidence type="ECO:0000256" key="1">
    <source>
        <dbReference type="SAM" id="Phobius"/>
    </source>
</evidence>
<organism evidence="3 4">
    <name type="scientific">Eikenella corrodens</name>
    <dbReference type="NCBI Taxonomy" id="539"/>
    <lineage>
        <taxon>Bacteria</taxon>
        <taxon>Pseudomonadati</taxon>
        <taxon>Pseudomonadota</taxon>
        <taxon>Betaproteobacteria</taxon>
        <taxon>Neisseriales</taxon>
        <taxon>Neisseriaceae</taxon>
        <taxon>Eikenella</taxon>
    </lineage>
</organism>
<dbReference type="AlphaFoldDB" id="A0A1A9RB48"/>
<feature type="transmembrane region" description="Helical" evidence="1">
    <location>
        <begin position="248"/>
        <end position="269"/>
    </location>
</feature>
<dbReference type="GO" id="GO:0016020">
    <property type="term" value="C:membrane"/>
    <property type="evidence" value="ECO:0007669"/>
    <property type="project" value="InterPro"/>
</dbReference>
<feature type="transmembrane region" description="Helical" evidence="1">
    <location>
        <begin position="186"/>
        <end position="206"/>
    </location>
</feature>
<feature type="transmembrane region" description="Helical" evidence="1">
    <location>
        <begin position="131"/>
        <end position="149"/>
    </location>
</feature>
<dbReference type="EMBL" id="LXSF01000012">
    <property type="protein sequence ID" value="OAM15206.1"/>
    <property type="molecule type" value="Genomic_DNA"/>
</dbReference>
<dbReference type="InterPro" id="IPR037185">
    <property type="entry name" value="EmrE-like"/>
</dbReference>
<sequence length="305" mass="32679">MLVLSALSFLPASWTWQFLALAVLCSVAVSVLLKIARKKGFHIEHAIAVNYIVATACCWFLLAPPLDSLREADIGGLWPFLALGVLLPSIFVVMARAVEQAGIVRSDAAQRLSLVLPVLAAFLLFGERLNSNKIVSIVLAFSALAALLYKPGKGKQDGGMFWLAGVWLGFGVIDILFKQLSKTGQALSLNLFVAFALACVLMWGYVWQQGKPLKAADFAGGLLLGLLNFGNILFYIKAHHAFSGDPTLVFAGMNLGVIVLGTLTGALAFKEKISAVNQAGIVLALAAIYSLFYLDWLLAKLGIAI</sequence>
<feature type="domain" description="EamA" evidence="2">
    <location>
        <begin position="18"/>
        <end position="147"/>
    </location>
</feature>
<feature type="transmembrane region" description="Helical" evidence="1">
    <location>
        <begin position="281"/>
        <end position="299"/>
    </location>
</feature>